<dbReference type="STRING" id="747525.W4KNY3"/>
<feature type="compositionally biased region" description="Basic and acidic residues" evidence="1">
    <location>
        <begin position="102"/>
        <end position="114"/>
    </location>
</feature>
<reference evidence="2 3" key="1">
    <citation type="journal article" date="2012" name="New Phytol.">
        <title>Insight into trade-off between wood decay and parasitism from the genome of a fungal forest pathogen.</title>
        <authorList>
            <person name="Olson A."/>
            <person name="Aerts A."/>
            <person name="Asiegbu F."/>
            <person name="Belbahri L."/>
            <person name="Bouzid O."/>
            <person name="Broberg A."/>
            <person name="Canback B."/>
            <person name="Coutinho P.M."/>
            <person name="Cullen D."/>
            <person name="Dalman K."/>
            <person name="Deflorio G."/>
            <person name="van Diepen L.T."/>
            <person name="Dunand C."/>
            <person name="Duplessis S."/>
            <person name="Durling M."/>
            <person name="Gonthier P."/>
            <person name="Grimwood J."/>
            <person name="Fossdal C.G."/>
            <person name="Hansson D."/>
            <person name="Henrissat B."/>
            <person name="Hietala A."/>
            <person name="Himmelstrand K."/>
            <person name="Hoffmeister D."/>
            <person name="Hogberg N."/>
            <person name="James T.Y."/>
            <person name="Karlsson M."/>
            <person name="Kohler A."/>
            <person name="Kues U."/>
            <person name="Lee Y.H."/>
            <person name="Lin Y.C."/>
            <person name="Lind M."/>
            <person name="Lindquist E."/>
            <person name="Lombard V."/>
            <person name="Lucas S."/>
            <person name="Lunden K."/>
            <person name="Morin E."/>
            <person name="Murat C."/>
            <person name="Park J."/>
            <person name="Raffaello T."/>
            <person name="Rouze P."/>
            <person name="Salamov A."/>
            <person name="Schmutz J."/>
            <person name="Solheim H."/>
            <person name="Stahlberg J."/>
            <person name="Velez H."/>
            <person name="de Vries R.P."/>
            <person name="Wiebenga A."/>
            <person name="Woodward S."/>
            <person name="Yakovlev I."/>
            <person name="Garbelotto M."/>
            <person name="Martin F."/>
            <person name="Grigoriev I.V."/>
            <person name="Stenlid J."/>
        </authorList>
    </citation>
    <scope>NUCLEOTIDE SEQUENCE [LARGE SCALE GENOMIC DNA]</scope>
    <source>
        <strain evidence="2 3">TC 32-1</strain>
    </source>
</reference>
<accession>W4KNY3</accession>
<evidence type="ECO:0000313" key="2">
    <source>
        <dbReference type="EMBL" id="ETW87100.1"/>
    </source>
</evidence>
<dbReference type="InParanoid" id="W4KNY3"/>
<organism evidence="2 3">
    <name type="scientific">Heterobasidion irregulare (strain TC 32-1)</name>
    <dbReference type="NCBI Taxonomy" id="747525"/>
    <lineage>
        <taxon>Eukaryota</taxon>
        <taxon>Fungi</taxon>
        <taxon>Dikarya</taxon>
        <taxon>Basidiomycota</taxon>
        <taxon>Agaricomycotina</taxon>
        <taxon>Agaricomycetes</taxon>
        <taxon>Russulales</taxon>
        <taxon>Bondarzewiaceae</taxon>
        <taxon>Heterobasidion</taxon>
        <taxon>Heterobasidion annosum species complex</taxon>
    </lineage>
</organism>
<dbReference type="eggNOG" id="ENOG502SPIS">
    <property type="taxonomic scope" value="Eukaryota"/>
</dbReference>
<gene>
    <name evidence="2" type="ORF">HETIRDRAFT_447700</name>
</gene>
<dbReference type="GeneID" id="20675799"/>
<sequence length="216" mass="23352">MATRRRIGISAATTEAARRQLMQPVPCWGKVWVTPENLPPGSTLKVFKWVKTEKIQQFSDDEGDVDEPLAPLPDEPEVVEGDEEMDQDEPAQSVPPGATSRDLSEPVIPKDEPQSKISTPKPHPLSVSFQPSMSTEAADDVLDESLKALDDSIANVSSVTDTLDPDALVNMDLSQLGPDGTAFEAEHDLTQMEATDAILGGELLDQSIDPFAETST</sequence>
<protein>
    <submittedName>
        <fullName evidence="2">Uncharacterized protein</fullName>
    </submittedName>
</protein>
<dbReference type="Proteomes" id="UP000030671">
    <property type="component" value="Unassembled WGS sequence"/>
</dbReference>
<dbReference type="KEGG" id="hir:HETIRDRAFT_447700"/>
<proteinExistence type="predicted"/>
<feature type="compositionally biased region" description="Acidic residues" evidence="1">
    <location>
        <begin position="74"/>
        <end position="89"/>
    </location>
</feature>
<evidence type="ECO:0000313" key="3">
    <source>
        <dbReference type="Proteomes" id="UP000030671"/>
    </source>
</evidence>
<dbReference type="EMBL" id="KI925454">
    <property type="protein sequence ID" value="ETW87100.1"/>
    <property type="molecule type" value="Genomic_DNA"/>
</dbReference>
<keyword evidence="3" id="KW-1185">Reference proteome</keyword>
<dbReference type="AlphaFoldDB" id="W4KNY3"/>
<feature type="region of interest" description="Disordered" evidence="1">
    <location>
        <begin position="57"/>
        <end position="138"/>
    </location>
</feature>
<evidence type="ECO:0000256" key="1">
    <source>
        <dbReference type="SAM" id="MobiDB-lite"/>
    </source>
</evidence>
<dbReference type="OrthoDB" id="2595509at2759"/>
<dbReference type="HOGENOM" id="CLU_109884_0_0_1"/>
<dbReference type="RefSeq" id="XP_009541042.1">
    <property type="nucleotide sequence ID" value="XM_009542747.1"/>
</dbReference>
<name>W4KNY3_HETIT</name>